<feature type="transmembrane region" description="Helical" evidence="1">
    <location>
        <begin position="131"/>
        <end position="148"/>
    </location>
</feature>
<keyword evidence="1" id="KW-0472">Membrane</keyword>
<name>A0AAT9LFR1_9FIRM</name>
<feature type="transmembrane region" description="Helical" evidence="1">
    <location>
        <begin position="62"/>
        <end position="80"/>
    </location>
</feature>
<feature type="transmembrane region" description="Helical" evidence="1">
    <location>
        <begin position="92"/>
        <end position="110"/>
    </location>
</feature>
<reference evidence="2" key="2">
    <citation type="journal article" date="2023" name="Biology">
        <title>Prokaryotic Life Associated with Coal-Fire Gas Vents Revealed by Metagenomics.</title>
        <authorList>
            <person name="Kadnikov V.V."/>
            <person name="Mardanov A.V."/>
            <person name="Beletsky A.V."/>
            <person name="Karnachuk O.V."/>
            <person name="Ravin N.V."/>
        </authorList>
    </citation>
    <scope>NUCLEOTIDE SEQUENCE</scope>
    <source>
        <strain evidence="2">Bu02</strain>
    </source>
</reference>
<proteinExistence type="predicted"/>
<protein>
    <recommendedName>
        <fullName evidence="3">Sulfate exporter family transporter</fullName>
    </recommendedName>
</protein>
<keyword evidence="1" id="KW-1133">Transmembrane helix</keyword>
<feature type="transmembrane region" description="Helical" evidence="1">
    <location>
        <begin position="160"/>
        <end position="178"/>
    </location>
</feature>
<dbReference type="KEGG" id="fcz:IMF26_03000"/>
<dbReference type="EMBL" id="CP062796">
    <property type="protein sequence ID" value="QUL99052.1"/>
    <property type="molecule type" value="Genomic_DNA"/>
</dbReference>
<feature type="transmembrane region" description="Helical" evidence="1">
    <location>
        <begin position="7"/>
        <end position="23"/>
    </location>
</feature>
<evidence type="ECO:0008006" key="3">
    <source>
        <dbReference type="Google" id="ProtNLM"/>
    </source>
</evidence>
<feature type="transmembrane region" description="Helical" evidence="1">
    <location>
        <begin position="29"/>
        <end position="50"/>
    </location>
</feature>
<reference evidence="2" key="1">
    <citation type="submission" date="2020-10" db="EMBL/GenBank/DDBJ databases">
        <authorList>
            <person name="Kadnikov V."/>
            <person name="Beletsky A.V."/>
            <person name="Mardanov A.V."/>
            <person name="Karnachuk O.V."/>
            <person name="Ravin N.V."/>
        </authorList>
    </citation>
    <scope>NUCLEOTIDE SEQUENCE</scope>
    <source>
        <strain evidence="2">Bu02</strain>
    </source>
</reference>
<organism evidence="2">
    <name type="scientific">Candidatus Fermentithermobacillus carboniphilus</name>
    <dbReference type="NCBI Taxonomy" id="3085328"/>
    <lineage>
        <taxon>Bacteria</taxon>
        <taxon>Bacillati</taxon>
        <taxon>Bacillota</taxon>
        <taxon>Candidatus Fermentithermobacillia</taxon>
        <taxon>Candidatus Fermentithermobacillales</taxon>
        <taxon>Candidatus Fermentithermobacillaceae</taxon>
        <taxon>Candidatus Fermentithermobacillus</taxon>
    </lineage>
</organism>
<sequence>MNISTDIGVWVGALFAIAIYSILYKDNLAYSVVESIFIGATTGHAIVVGVQTFKSTAWTPLVGGKLLFVVPLIFGALLYTRYFPSVSWLNRWPLALMMGTSAGVAMRGAIESQVVAQVSATFVNLLDINKFLIFLGTVLSLTYFFLTFQIKGKASLLPKIGRYFMMAAFGAAFGNTVMGRISAAIGRFQFIFVKWLGLGS</sequence>
<dbReference type="AlphaFoldDB" id="A0AAT9LFR1"/>
<evidence type="ECO:0000313" key="2">
    <source>
        <dbReference type="EMBL" id="QUL99052.1"/>
    </source>
</evidence>
<accession>A0AAT9LFR1</accession>
<gene>
    <name evidence="2" type="ORF">IMF26_03000</name>
</gene>
<keyword evidence="1" id="KW-0812">Transmembrane</keyword>
<evidence type="ECO:0000256" key="1">
    <source>
        <dbReference type="SAM" id="Phobius"/>
    </source>
</evidence>